<dbReference type="SUPFAM" id="SSF56672">
    <property type="entry name" value="DNA/RNA polymerases"/>
    <property type="match status" value="1"/>
</dbReference>
<reference evidence="2" key="1">
    <citation type="submission" date="2020-07" db="EMBL/GenBank/DDBJ databases">
        <title>Multicomponent nature underlies the extraordinary mechanical properties of spider dragline silk.</title>
        <authorList>
            <person name="Kono N."/>
            <person name="Nakamura H."/>
            <person name="Mori M."/>
            <person name="Yoshida Y."/>
            <person name="Ohtoshi R."/>
            <person name="Malay A.D."/>
            <person name="Moran D.A.P."/>
            <person name="Tomita M."/>
            <person name="Numata K."/>
            <person name="Arakawa K."/>
        </authorList>
    </citation>
    <scope>NUCLEOTIDE SEQUENCE</scope>
</reference>
<evidence type="ECO:0000259" key="1">
    <source>
        <dbReference type="Pfam" id="PF17919"/>
    </source>
</evidence>
<dbReference type="Pfam" id="PF17919">
    <property type="entry name" value="RT_RNaseH_2"/>
    <property type="match status" value="1"/>
</dbReference>
<keyword evidence="3" id="KW-1185">Reference proteome</keyword>
<proteinExistence type="predicted"/>
<dbReference type="OrthoDB" id="7698356at2759"/>
<protein>
    <submittedName>
        <fullName evidence="2">Transposon Ty3-I Gag-Pol polyprotein</fullName>
    </submittedName>
</protein>
<organism evidence="2 3">
    <name type="scientific">Trichonephila clavata</name>
    <name type="common">Joro spider</name>
    <name type="synonym">Nephila clavata</name>
    <dbReference type="NCBI Taxonomy" id="2740835"/>
    <lineage>
        <taxon>Eukaryota</taxon>
        <taxon>Metazoa</taxon>
        <taxon>Ecdysozoa</taxon>
        <taxon>Arthropoda</taxon>
        <taxon>Chelicerata</taxon>
        <taxon>Arachnida</taxon>
        <taxon>Araneae</taxon>
        <taxon>Araneomorphae</taxon>
        <taxon>Entelegynae</taxon>
        <taxon>Araneoidea</taxon>
        <taxon>Nephilidae</taxon>
        <taxon>Trichonephila</taxon>
    </lineage>
</organism>
<dbReference type="InterPro" id="IPR043502">
    <property type="entry name" value="DNA/RNA_pol_sf"/>
</dbReference>
<gene>
    <name evidence="2" type="primary">TY3B-I_1473</name>
    <name evidence="2" type="ORF">TNCT_452161</name>
</gene>
<dbReference type="InterPro" id="IPR041577">
    <property type="entry name" value="RT_RNaseH_2"/>
</dbReference>
<sequence length="141" mass="16599">MSCFALYNGYTHWRSQPQMVLNIYEEHKVNGTFRGIRLFNDTAILEHTPKFKGFLKGCCEKPNLIIRLFKRSKKREMRKIQWKEEAEKQFENCKKDLRNTVLLSFPNPDLTLALFTDASDAAKGSVLQQFENDTWKPIGFY</sequence>
<comment type="caution">
    <text evidence="2">The sequence shown here is derived from an EMBL/GenBank/DDBJ whole genome shotgun (WGS) entry which is preliminary data.</text>
</comment>
<dbReference type="EMBL" id="BMAO01012985">
    <property type="protein sequence ID" value="GFQ85355.1"/>
    <property type="molecule type" value="Genomic_DNA"/>
</dbReference>
<name>A0A8X6KST8_TRICU</name>
<feature type="domain" description="Reverse transcriptase/retrotransposon-derived protein RNase H-like" evidence="1">
    <location>
        <begin position="82"/>
        <end position="141"/>
    </location>
</feature>
<dbReference type="AlphaFoldDB" id="A0A8X6KST8"/>
<dbReference type="GO" id="GO:0071897">
    <property type="term" value="P:DNA biosynthetic process"/>
    <property type="evidence" value="ECO:0007669"/>
    <property type="project" value="UniProtKB-ARBA"/>
</dbReference>
<evidence type="ECO:0000313" key="2">
    <source>
        <dbReference type="EMBL" id="GFQ85355.1"/>
    </source>
</evidence>
<evidence type="ECO:0000313" key="3">
    <source>
        <dbReference type="Proteomes" id="UP000887116"/>
    </source>
</evidence>
<dbReference type="Proteomes" id="UP000887116">
    <property type="component" value="Unassembled WGS sequence"/>
</dbReference>
<accession>A0A8X6KST8</accession>